<dbReference type="AlphaFoldDB" id="R4PWT7"/>
<reference evidence="2 3" key="1">
    <citation type="journal article" date="2013" name="Nat. Biotechnol.">
        <title>Genome sequences of rare, uncultured bacteria obtained by differential coverage binning of multiple metagenomes.</title>
        <authorList>
            <person name="Albertsen M."/>
            <person name="Hugenholtz P."/>
            <person name="Skarshewski A."/>
            <person name="Nielsen K.L."/>
            <person name="Tyson G.W."/>
            <person name="Nielsen P.H."/>
        </authorList>
    </citation>
    <scope>NUCLEOTIDE SEQUENCE [LARGE SCALE GENOMIC DNA]</scope>
    <source>
        <strain evidence="2">TM71</strain>
    </source>
</reference>
<dbReference type="Pfam" id="PF01882">
    <property type="entry name" value="DUF58"/>
    <property type="match status" value="1"/>
</dbReference>
<name>R4PWT7_9BACT</name>
<dbReference type="HOGENOM" id="CLU_054927_0_0_0"/>
<dbReference type="PANTHER" id="PTHR33608">
    <property type="entry name" value="BLL2464 PROTEIN"/>
    <property type="match status" value="1"/>
</dbReference>
<dbReference type="SUPFAM" id="SSF53300">
    <property type="entry name" value="vWA-like"/>
    <property type="match status" value="1"/>
</dbReference>
<evidence type="ECO:0000313" key="2">
    <source>
        <dbReference type="EMBL" id="AGL62740.1"/>
    </source>
</evidence>
<dbReference type="Proteomes" id="UP000013893">
    <property type="component" value="Chromosome"/>
</dbReference>
<sequence>MGSLLTNVKAKMAIYAHERVRGVLVGEYGSVFKGRSMDFDDLREYIPGDDIKDIDWKATARSGATRIRRYIAVRKHNIMLVIDTGRNMTAVTDSGSSKKDTVIMLAGVIGTVALKHGDLVGMVSGDKGHSRYHPLKTGMTHLERLLQVIDTSVVDESDESNIASQLEYVVRNVRRKMIVVVISDEIEFDESVRSVVKRLRAQHEILWLRVSDADLTMRSFIADVEQIGHILPAFIRRNKTVMAAFRREEAENRQKFERELNRMAIATETVSSEEEAVPKVFRLLERHRSARYT</sequence>
<dbReference type="EMBL" id="CP005957">
    <property type="protein sequence ID" value="AGL62740.1"/>
    <property type="molecule type" value="Genomic_DNA"/>
</dbReference>
<dbReference type="InterPro" id="IPR002881">
    <property type="entry name" value="DUF58"/>
</dbReference>
<dbReference type="KEGG" id="saal:L336_1041"/>
<proteinExistence type="predicted"/>
<dbReference type="STRING" id="1332188.L336_1041"/>
<evidence type="ECO:0000259" key="1">
    <source>
        <dbReference type="Pfam" id="PF01882"/>
    </source>
</evidence>
<feature type="domain" description="DUF58" evidence="1">
    <location>
        <begin position="41"/>
        <end position="213"/>
    </location>
</feature>
<dbReference type="PANTHER" id="PTHR33608:SF6">
    <property type="entry name" value="BLL2464 PROTEIN"/>
    <property type="match status" value="1"/>
</dbReference>
<gene>
    <name evidence="2" type="ORF">L336_1041</name>
</gene>
<accession>R4PWT7</accession>
<organism evidence="2 3">
    <name type="scientific">Candidatus Saccharimonas aalborgensis</name>
    <dbReference type="NCBI Taxonomy" id="1332188"/>
    <lineage>
        <taxon>Bacteria</taxon>
        <taxon>Candidatus Saccharimonadota</taxon>
        <taxon>Candidatus Saccharimonadia</taxon>
        <taxon>Candidatus Saccharimonadales</taxon>
        <taxon>Candidatus Saccharimonadaceae</taxon>
        <taxon>Candidatus Saccharimonas</taxon>
    </lineage>
</organism>
<dbReference type="InterPro" id="IPR036465">
    <property type="entry name" value="vWFA_dom_sf"/>
</dbReference>
<keyword evidence="3" id="KW-1185">Reference proteome</keyword>
<evidence type="ECO:0000313" key="3">
    <source>
        <dbReference type="Proteomes" id="UP000013893"/>
    </source>
</evidence>
<protein>
    <recommendedName>
        <fullName evidence="1">DUF58 domain-containing protein</fullName>
    </recommendedName>
</protein>